<dbReference type="InterPro" id="IPR037063">
    <property type="entry name" value="PHb_sf"/>
</dbReference>
<protein>
    <recommendedName>
        <fullName evidence="5">SCP2 domain-containing protein</fullName>
    </recommendedName>
</protein>
<evidence type="ECO:0000313" key="4">
    <source>
        <dbReference type="Proteomes" id="UP001212841"/>
    </source>
</evidence>
<dbReference type="Gene3D" id="3.30.1050.10">
    <property type="entry name" value="SCP2 sterol-binding domain"/>
    <property type="match status" value="1"/>
</dbReference>
<evidence type="ECO:0008006" key="5">
    <source>
        <dbReference type="Google" id="ProtNLM"/>
    </source>
</evidence>
<sequence length="330" mass="36698">MFKNITSDITGSSDICHVLTAAQFSEEPSLSFLLPNETPFVVFKSTKETHIFTDLAYISIKGQSATNTRRFIDRHEYYESHITNICFETAGIGATDRDVELKFNVGVSGTVSIDIWKKEIDVAKEFYKRILKLSHAQARNRNLMTSAENALQKLTFNLSSDPAASIMSSTDHLKSRLAEFQPQRPTKPSNAEILFPEIAKELTSNPSLTRNLNGLFIVGVKKGGRKDEWYLLFKPNQPPTISRTRPDLSSSNATFPIVILETTDADLLNIITGGLSGIEAFTRNRVKIVGDMMLATQLEEVFNKAGGVTKVMEYLRRAKGNTSTAAKPKL</sequence>
<evidence type="ECO:0000259" key="2">
    <source>
        <dbReference type="Pfam" id="PF08000"/>
    </source>
</evidence>
<dbReference type="PANTHER" id="PTHR35796">
    <property type="entry name" value="HYPOTHETICAL CYTOSOLIC PROTEIN"/>
    <property type="match status" value="1"/>
</dbReference>
<dbReference type="Proteomes" id="UP001212841">
    <property type="component" value="Unassembled WGS sequence"/>
</dbReference>
<dbReference type="Pfam" id="PF08000">
    <property type="entry name" value="bPH_1"/>
    <property type="match status" value="1"/>
</dbReference>
<dbReference type="SUPFAM" id="SSF50729">
    <property type="entry name" value="PH domain-like"/>
    <property type="match status" value="1"/>
</dbReference>
<accession>A0AAD5SLW0</accession>
<dbReference type="InterPro" id="IPR036527">
    <property type="entry name" value="SCP2_sterol-bd_dom_sf"/>
</dbReference>
<dbReference type="AlphaFoldDB" id="A0AAD5SLW0"/>
<name>A0AAD5SLW0_9FUNG</name>
<organism evidence="3 4">
    <name type="scientific">Rhizophlyctis rosea</name>
    <dbReference type="NCBI Taxonomy" id="64517"/>
    <lineage>
        <taxon>Eukaryota</taxon>
        <taxon>Fungi</taxon>
        <taxon>Fungi incertae sedis</taxon>
        <taxon>Chytridiomycota</taxon>
        <taxon>Chytridiomycota incertae sedis</taxon>
        <taxon>Chytridiomycetes</taxon>
        <taxon>Rhizophlyctidales</taxon>
        <taxon>Rhizophlyctidaceae</taxon>
        <taxon>Rhizophlyctis</taxon>
    </lineage>
</organism>
<keyword evidence="4" id="KW-1185">Reference proteome</keyword>
<dbReference type="InterPro" id="IPR012544">
    <property type="entry name" value="PHb"/>
</dbReference>
<comment type="caution">
    <text evidence="3">The sequence shown here is derived from an EMBL/GenBank/DDBJ whole genome shotgun (WGS) entry which is preliminary data.</text>
</comment>
<dbReference type="EMBL" id="JADGJD010000001">
    <property type="protein sequence ID" value="KAJ3057545.1"/>
    <property type="molecule type" value="Genomic_DNA"/>
</dbReference>
<gene>
    <name evidence="3" type="ORF">HK097_000011</name>
</gene>
<reference evidence="3" key="1">
    <citation type="submission" date="2020-05" db="EMBL/GenBank/DDBJ databases">
        <title>Phylogenomic resolution of chytrid fungi.</title>
        <authorList>
            <person name="Stajich J.E."/>
            <person name="Amses K."/>
            <person name="Simmons R."/>
            <person name="Seto K."/>
            <person name="Myers J."/>
            <person name="Bonds A."/>
            <person name="Quandt C.A."/>
            <person name="Barry K."/>
            <person name="Liu P."/>
            <person name="Grigoriev I."/>
            <person name="Longcore J.E."/>
            <person name="James T.Y."/>
        </authorList>
    </citation>
    <scope>NUCLEOTIDE SEQUENCE</scope>
    <source>
        <strain evidence="3">JEL0318</strain>
    </source>
</reference>
<evidence type="ECO:0000259" key="1">
    <source>
        <dbReference type="Pfam" id="PF02036"/>
    </source>
</evidence>
<evidence type="ECO:0000313" key="3">
    <source>
        <dbReference type="EMBL" id="KAJ3057545.1"/>
    </source>
</evidence>
<dbReference type="Gene3D" id="2.30.29.50">
    <property type="entry name" value="Bacterial Pleckstrin homology domain"/>
    <property type="match status" value="1"/>
</dbReference>
<feature type="domain" description="SCP2" evidence="1">
    <location>
        <begin position="204"/>
        <end position="302"/>
    </location>
</feature>
<dbReference type="SUPFAM" id="SSF55718">
    <property type="entry name" value="SCP-like"/>
    <property type="match status" value="1"/>
</dbReference>
<proteinExistence type="predicted"/>
<feature type="domain" description="Bacterial Pleckstrin homology" evidence="2">
    <location>
        <begin position="29"/>
        <end position="132"/>
    </location>
</feature>
<dbReference type="PANTHER" id="PTHR35796:SF3">
    <property type="entry name" value="BHLH DOMAIN-CONTAINING PROTEIN"/>
    <property type="match status" value="1"/>
</dbReference>
<dbReference type="Pfam" id="PF02036">
    <property type="entry name" value="SCP2"/>
    <property type="match status" value="1"/>
</dbReference>
<dbReference type="InterPro" id="IPR003033">
    <property type="entry name" value="SCP2_sterol-bd_dom"/>
</dbReference>